<gene>
    <name evidence="1" type="ORF">HALOF300_04692</name>
</gene>
<evidence type="ECO:0000313" key="2">
    <source>
        <dbReference type="Proteomes" id="UP000419743"/>
    </source>
</evidence>
<dbReference type="Proteomes" id="UP000419743">
    <property type="component" value="Unassembled WGS sequence"/>
</dbReference>
<sequence>MSATEQQLTGSDPQVVGVDRQHTRIVARLGRWLHAMEPWWTDGPDGTGWFGTGYNVWGAQTNLKYASAAAVVAVHHDDPGTRAFARRRAEASYRFSWDSHVSGTGTCADGTQWGHTWISALGIERAWFGVELLRGQGATGVADAARAVLFSESEWLTTDYHRGKDPGVQADVWDASGHNHPESNLWNGALLWRTATRWPDAEQAPRFREAALRFLANGVSLAADATDETIYDGRPLRERHLGANFFDSMALDHHGYLNAGYMAICASQAALLYFDQVRAGLPVPESLHLHQDMLWDRLSSCVTPDGRLIRIGGDSRVRYAYCQEYVPVGALYAQHHLGDAGAADLVAAYLDLVDAEPNEKGAFYRRRFDHLARRRPYYYVRLEADRANALAVVAANLDGARVAGLPAVPDRTVPTPVVPVRTAAAQDDVWHDDEHGVLVTRGARRFAAHSWRAFTTTQGLCLPVERGDLAEYHLNLAPQLSFEGDQAALGQYGSGKPSRRVLQYWQGSFAGGFATVGQVAEGAELTIAEGWSGGPGAVSVIAMIALPDDATVLGLQLVTTSDWHVGLLGGHGLNLGIPNDTYNAHRRLLRTGDETLTLAGPATEESVRDLGSEVSVDGRLTVRSLDAQPVQLLRRTAPHGGPALRSLGVETLAIGAFGGPAYIPPRTPIVDAAYLVHVEDPGPESSAPACVAVPEAGGARAWRVRSADRRSWTVVVNPTESEVLFEVPDGGGRELTSGGSASGSLSVAPLQARVIEHTR</sequence>
<accession>A0A7M4DR97</accession>
<keyword evidence="2" id="KW-1185">Reference proteome</keyword>
<proteinExistence type="predicted"/>
<evidence type="ECO:0000313" key="1">
    <source>
        <dbReference type="EMBL" id="VZO39991.1"/>
    </source>
</evidence>
<dbReference type="EMBL" id="CACRYJ010000067">
    <property type="protein sequence ID" value="VZO39991.1"/>
    <property type="molecule type" value="Genomic_DNA"/>
</dbReference>
<dbReference type="AlphaFoldDB" id="A0A7M4DR97"/>
<dbReference type="RefSeq" id="WP_156743283.1">
    <property type="nucleotide sequence ID" value="NZ_CACRYJ010000067.1"/>
</dbReference>
<comment type="caution">
    <text evidence="1">The sequence shown here is derived from an EMBL/GenBank/DDBJ whole genome shotgun (WGS) entry which is preliminary data.</text>
</comment>
<organism evidence="1 2">
    <name type="scientific">Occultella aeris</name>
    <dbReference type="NCBI Taxonomy" id="2761496"/>
    <lineage>
        <taxon>Bacteria</taxon>
        <taxon>Bacillati</taxon>
        <taxon>Actinomycetota</taxon>
        <taxon>Actinomycetes</taxon>
        <taxon>Micrococcales</taxon>
        <taxon>Ruaniaceae</taxon>
        <taxon>Occultella</taxon>
    </lineage>
</organism>
<reference evidence="1 2" key="1">
    <citation type="submission" date="2019-11" db="EMBL/GenBank/DDBJ databases">
        <authorList>
            <person name="Criscuolo A."/>
        </authorList>
    </citation>
    <scope>NUCLEOTIDE SEQUENCE [LARGE SCALE GENOMIC DNA]</scope>
    <source>
        <strain evidence="1">CIP111667</strain>
    </source>
</reference>
<protein>
    <submittedName>
        <fullName evidence="1">Uncharacterized protein</fullName>
    </submittedName>
</protein>
<name>A0A7M4DR97_9MICO</name>